<dbReference type="RefSeq" id="WP_113743886.1">
    <property type="nucleotide sequence ID" value="NZ_UAPV01000001.1"/>
</dbReference>
<reference evidence="2 3" key="1">
    <citation type="submission" date="2018-06" db="EMBL/GenBank/DDBJ databases">
        <authorList>
            <consortium name="Pathogen Informatics"/>
            <person name="Doyle S."/>
        </authorList>
    </citation>
    <scope>NUCLEOTIDE SEQUENCE [LARGE SCALE GENOMIC DNA]</scope>
    <source>
        <strain evidence="2 3">NCTC13093</strain>
    </source>
</reference>
<sequence length="378" mass="43074">MAAKQITDIKDSLLQDGINENDREYLSSVIVKMQGSRQARRAAMLLDLADGMDLKDVAVKYKSSKTLIYRILHKLSSGGVKAAILDKERSGRPGLFSEEEKSYVRQIACQVPYNVEGGPDLTLWTASDLAMYIRNNCRKVGFGHLVHISARDVENLLNRTELKLHMQHNTYESKMQAGVVPILYKKLEFLVTVKEDLVKKQCFVVMGYDDSSHLSMVQSNYGYNHSGSEYRPYISNRILSFMAGVNLLNGHITLLKRFSHTMDDVKDFIELIASTYAQSSIKLILDRHKFHTSKECSDFIKAKALKVTLEFNPADSFYINLFDTFFSKMIRVRLNSLHSASFDDLETKIDAVVQEINECRVIKRWDDDSASKKRLCAL</sequence>
<dbReference type="AlphaFoldDB" id="A0A2X0V5F6"/>
<feature type="domain" description="Tc1-like transposase DDE" evidence="1">
    <location>
        <begin position="216"/>
        <end position="345"/>
    </location>
</feature>
<dbReference type="InterPro" id="IPR038717">
    <property type="entry name" value="Tc1-like_DDE_dom"/>
</dbReference>
<evidence type="ECO:0000313" key="3">
    <source>
        <dbReference type="Proteomes" id="UP000250086"/>
    </source>
</evidence>
<protein>
    <submittedName>
        <fullName evidence="2">Transposase and inactivated derivatives</fullName>
    </submittedName>
</protein>
<dbReference type="Pfam" id="PF13358">
    <property type="entry name" value="DDE_3"/>
    <property type="match status" value="1"/>
</dbReference>
<proteinExistence type="predicted"/>
<organism evidence="2 3">
    <name type="scientific">Anaerobiospirillum thomasii</name>
    <dbReference type="NCBI Taxonomy" id="179995"/>
    <lineage>
        <taxon>Bacteria</taxon>
        <taxon>Pseudomonadati</taxon>
        <taxon>Pseudomonadota</taxon>
        <taxon>Gammaproteobacteria</taxon>
        <taxon>Aeromonadales</taxon>
        <taxon>Succinivibrionaceae</taxon>
        <taxon>Anaerobiospirillum</taxon>
    </lineage>
</organism>
<dbReference type="GO" id="GO:0003676">
    <property type="term" value="F:nucleic acid binding"/>
    <property type="evidence" value="ECO:0007669"/>
    <property type="project" value="InterPro"/>
</dbReference>
<gene>
    <name evidence="2" type="ORF">NCTC13093_01119</name>
</gene>
<dbReference type="Pfam" id="PF13551">
    <property type="entry name" value="HTH_29"/>
    <property type="match status" value="1"/>
</dbReference>
<dbReference type="InterPro" id="IPR036397">
    <property type="entry name" value="RNaseH_sf"/>
</dbReference>
<keyword evidence="3" id="KW-1185">Reference proteome</keyword>
<accession>A0A2X0V5F6</accession>
<dbReference type="Proteomes" id="UP000250086">
    <property type="component" value="Unassembled WGS sequence"/>
</dbReference>
<dbReference type="Gene3D" id="3.30.420.10">
    <property type="entry name" value="Ribonuclease H-like superfamily/Ribonuclease H"/>
    <property type="match status" value="1"/>
</dbReference>
<dbReference type="EMBL" id="UAPV01000001">
    <property type="protein sequence ID" value="SPT69739.1"/>
    <property type="molecule type" value="Genomic_DNA"/>
</dbReference>
<name>A0A2X0V5F6_9GAMM</name>
<evidence type="ECO:0000313" key="2">
    <source>
        <dbReference type="EMBL" id="SPT69739.1"/>
    </source>
</evidence>
<evidence type="ECO:0000259" key="1">
    <source>
        <dbReference type="Pfam" id="PF13358"/>
    </source>
</evidence>